<proteinExistence type="predicted"/>
<evidence type="ECO:0000313" key="2">
    <source>
        <dbReference type="EMBL" id="KJP87173.1"/>
    </source>
</evidence>
<feature type="region of interest" description="Disordered" evidence="1">
    <location>
        <begin position="1143"/>
        <end position="1240"/>
    </location>
</feature>
<feature type="compositionally biased region" description="Polar residues" evidence="1">
    <location>
        <begin position="721"/>
        <end position="731"/>
    </location>
</feature>
<dbReference type="EMBL" id="KQ001679">
    <property type="protein sequence ID" value="KJP87173.1"/>
    <property type="molecule type" value="Genomic_DNA"/>
</dbReference>
<feature type="compositionally biased region" description="Polar residues" evidence="1">
    <location>
        <begin position="158"/>
        <end position="167"/>
    </location>
</feature>
<keyword evidence="3" id="KW-1185">Reference proteome</keyword>
<name>A0A0D9QJQ6_PLAFR</name>
<feature type="region of interest" description="Disordered" evidence="1">
    <location>
        <begin position="14"/>
        <end position="35"/>
    </location>
</feature>
<accession>A0A0D9QJQ6</accession>
<reference evidence="2 3" key="1">
    <citation type="submission" date="2014-03" db="EMBL/GenBank/DDBJ databases">
        <title>The Genome Sequence of Plasmodium fragile nilgiri.</title>
        <authorList>
            <consortium name="The Broad Institute Genomics Platform"/>
            <consortium name="The Broad Institute Genome Sequencing Center for Infectious Disease"/>
            <person name="Neafsey D."/>
            <person name="Duraisingh M."/>
            <person name="Young S.K."/>
            <person name="Zeng Q."/>
            <person name="Gargeya S."/>
            <person name="Abouelleil A."/>
            <person name="Alvarado L."/>
            <person name="Chapman S.B."/>
            <person name="Gainer-Dewar J."/>
            <person name="Goldberg J."/>
            <person name="Griggs A."/>
            <person name="Gujja S."/>
            <person name="Hansen M."/>
            <person name="Howarth C."/>
            <person name="Imamovic A."/>
            <person name="Larimer J."/>
            <person name="Pearson M."/>
            <person name="Poon T.W."/>
            <person name="Priest M."/>
            <person name="Roberts A."/>
            <person name="Saif S."/>
            <person name="Shea T."/>
            <person name="Sykes S."/>
            <person name="Wortman J."/>
            <person name="Nusbaum C."/>
            <person name="Birren B."/>
        </authorList>
    </citation>
    <scope>NUCLEOTIDE SEQUENCE [LARGE SCALE GENOMIC DNA]</scope>
    <source>
        <strain evidence="3">nilgiri</strain>
    </source>
</reference>
<gene>
    <name evidence="2" type="ORF">AK88_03220</name>
</gene>
<feature type="region of interest" description="Disordered" evidence="1">
    <location>
        <begin position="466"/>
        <end position="506"/>
    </location>
</feature>
<evidence type="ECO:0000313" key="3">
    <source>
        <dbReference type="Proteomes" id="UP000054561"/>
    </source>
</evidence>
<dbReference type="Proteomes" id="UP000054561">
    <property type="component" value="Unassembled WGS sequence"/>
</dbReference>
<sequence length="1324" mass="152933">MKIVTIHKSEIAPVSNTNGDATRVFHERPPQGYNTEDIHEIMNGCEKPEALCSPLEKKFLHARGANLLHSNESHKGKDNSCVFNNTGEGTPVGGHEYVNRPLHSTGGTLIGEGHAEKETSSTRGNNHPSWGKGTNGTPSTEYQRSEEAENDESLPDCHSNSSTNKNFIPNGGHSRLVKPPHEDFPNSGDKYMSDGEGGEDRNIYRPPSVDEWENLLEGNPEGHPIECDEITASSAPHGSGKNNLKRERITANGEKVAVVMRSDRCQQGEGLLYNESEEVDTHTGDKNEEETSPVRSLLVFDEITNTWNILWKFGNISIIKSYDINMNGAESRHVALDDLQSINNLYGQVTTDVDYVTPEEKWDFMKRKIYNTFGEKYFFIRKDGDGVNGQMSDRETEEWQSDKAGVGVESIGEAVSTMGQRLREAHNDGRPVKCEQICSVPYHTKGRNGNRFDVRRGSVISFDEAGEGPSVKCEEETTFSNGEWSGKRARSNGGGSLETGDTEDIPTEKLKAKEGMTLNSPPVEVPTPNVEGRRELLRKTHENKLKEQLERKERKLRREKEKEKKMQMRQEKKKMREEKKKIKEQERLKRKEENVILRKMKKLEKWENVQRLRRWKKMQKLEKMERLGMLGRREKLDRQEKLYRQEKLHRHEMLHRQENLHKAEGLAPMDRLAKLRRIDVIENAEKLHSVKPLIGEGKTTKGNACPSKLNSTPGKDEDSGPNRSSQLEETNCTLDSISSIVKMSPEDEEKKRLFMEKKQKVFKVIRKNAHLQGRVFLDVGYTHEECRHVHSQWGDGGGEEEQGGDNKYLQIANSTFERNAGSWVVSWVLYGRTRRKKFPIRDYGFEKARQMAEEYKKERINFILNNISEYDTYVRDVLSSDLEEGTTQDACTVMENEEEVHHKQLIQFCSDLLKKPISEEHWKNKVKWVQNKKSWIIEIIKKEQNKFIREKIYYSEEKYGYIIGKCIAVYDYLNAEHDLLKNYFDVNVANLQYDSKRHAWKISRYVPHQLNKKNYYFDVRVYGWMYSRKLGLLLAIYLNAKRPQGVGFENILNSSSPLVRHLQENFIHREEYLFRGNCSGEVHSEKVTANFCDDAMEGLDLPASSGHLDPCKEKRVKYSHANGIAEHTSKQCMRGYEVGASYDATCKGGSPTSSMASKPREEEKRDYSNAPCGLIDRGDRVQDNRDRPDEQVQRGRKRRKKMKGQEERSPYNATDDEETPNGRRHSQNDEKEIKNKTTTENEPDLKKFYETVHNKKYCQLKEMHTCSDKELLSFLSNEKDRALFLKEDIHIQGEDEEYLINILENYYYYNLCRKMLKVRKKLSM</sequence>
<feature type="region of interest" description="Disordered" evidence="1">
    <location>
        <begin position="100"/>
        <end position="244"/>
    </location>
</feature>
<dbReference type="Gene3D" id="1.20.5.2050">
    <property type="match status" value="1"/>
</dbReference>
<feature type="compositionally biased region" description="Polar residues" evidence="1">
    <location>
        <begin position="231"/>
        <end position="242"/>
    </location>
</feature>
<dbReference type="OMA" id="NTWNILW"/>
<evidence type="ECO:0000256" key="1">
    <source>
        <dbReference type="SAM" id="MobiDB-lite"/>
    </source>
</evidence>
<dbReference type="RefSeq" id="XP_012336264.1">
    <property type="nucleotide sequence ID" value="XM_012480841.1"/>
</dbReference>
<feature type="compositionally biased region" description="Basic and acidic residues" evidence="1">
    <location>
        <begin position="1176"/>
        <end position="1193"/>
    </location>
</feature>
<dbReference type="OrthoDB" id="387495at2759"/>
<feature type="region of interest" description="Disordered" evidence="1">
    <location>
        <begin position="692"/>
        <end position="731"/>
    </location>
</feature>
<protein>
    <submittedName>
        <fullName evidence="2">Uncharacterized protein</fullName>
    </submittedName>
</protein>
<feature type="compositionally biased region" description="Basic and acidic residues" evidence="1">
    <location>
        <begin position="1158"/>
        <end position="1167"/>
    </location>
</feature>
<dbReference type="VEuPathDB" id="PlasmoDB:AK88_03220"/>
<feature type="region of interest" description="Disordered" evidence="1">
    <location>
        <begin position="547"/>
        <end position="583"/>
    </location>
</feature>
<dbReference type="GeneID" id="24268534"/>
<feature type="compositionally biased region" description="Basic and acidic residues" evidence="1">
    <location>
        <begin position="1226"/>
        <end position="1240"/>
    </location>
</feature>
<organism evidence="2 3">
    <name type="scientific">Plasmodium fragile</name>
    <dbReference type="NCBI Taxonomy" id="5857"/>
    <lineage>
        <taxon>Eukaryota</taxon>
        <taxon>Sar</taxon>
        <taxon>Alveolata</taxon>
        <taxon>Apicomplexa</taxon>
        <taxon>Aconoidasida</taxon>
        <taxon>Haemosporida</taxon>
        <taxon>Plasmodiidae</taxon>
        <taxon>Plasmodium</taxon>
        <taxon>Plasmodium (Plasmodium)</taxon>
    </lineage>
</organism>